<dbReference type="RefSeq" id="WP_091685722.1">
    <property type="nucleotide sequence ID" value="NZ_BAABFM010000061.1"/>
</dbReference>
<proteinExistence type="predicted"/>
<gene>
    <name evidence="1" type="ORF">SAMN04489757_11020</name>
</gene>
<sequence>MKEEIGFKELEKNIETTIYEGILKLGYNPDEALSIYYDLDLLNYLLQKDFIHNIQCLDHLQEFITYVNPRLYNIDILLEKGRFKFTVPKEGIAYIYKENQNNNFLTELIKLVKTHNFTLEDVLAVFGHYSNEFVCEEMNNSEFQYVIYFKDSNIDKFKYCFSFDEMGGYYHRLLDYSFNRIMEE</sequence>
<name>A0A1I5EMA7_9FIRM</name>
<dbReference type="InterPro" id="IPR024539">
    <property type="entry name" value="DUF3877"/>
</dbReference>
<dbReference type="EMBL" id="FOWD01000010">
    <property type="protein sequence ID" value="SFO12662.1"/>
    <property type="molecule type" value="Genomic_DNA"/>
</dbReference>
<organism evidence="1 2">
    <name type="scientific">Anaerocolumna aminovalerica</name>
    <dbReference type="NCBI Taxonomy" id="1527"/>
    <lineage>
        <taxon>Bacteria</taxon>
        <taxon>Bacillati</taxon>
        <taxon>Bacillota</taxon>
        <taxon>Clostridia</taxon>
        <taxon>Lachnospirales</taxon>
        <taxon>Lachnospiraceae</taxon>
        <taxon>Anaerocolumna</taxon>
    </lineage>
</organism>
<accession>A0A1I5EMA7</accession>
<dbReference type="OrthoDB" id="1820637at2"/>
<dbReference type="Pfam" id="PF12993">
    <property type="entry name" value="DUF3877"/>
    <property type="match status" value="1"/>
</dbReference>
<evidence type="ECO:0000313" key="2">
    <source>
        <dbReference type="Proteomes" id="UP000198806"/>
    </source>
</evidence>
<protein>
    <submittedName>
        <fullName evidence="1">Uncharacterized protein</fullName>
    </submittedName>
</protein>
<dbReference type="AlphaFoldDB" id="A0A1I5EMA7"/>
<keyword evidence="2" id="KW-1185">Reference proteome</keyword>
<reference evidence="1 2" key="1">
    <citation type="submission" date="2016-10" db="EMBL/GenBank/DDBJ databases">
        <authorList>
            <person name="de Groot N.N."/>
        </authorList>
    </citation>
    <scope>NUCLEOTIDE SEQUENCE [LARGE SCALE GENOMIC DNA]</scope>
    <source>
        <strain evidence="1 2">DSM 1283</strain>
    </source>
</reference>
<dbReference type="Proteomes" id="UP000198806">
    <property type="component" value="Unassembled WGS sequence"/>
</dbReference>
<dbReference type="STRING" id="1527.SAMN04489757_11020"/>
<evidence type="ECO:0000313" key="1">
    <source>
        <dbReference type="EMBL" id="SFO12662.1"/>
    </source>
</evidence>